<dbReference type="InterPro" id="IPR006108">
    <property type="entry name" value="3HC_DH_C"/>
</dbReference>
<evidence type="ECO:0000256" key="6">
    <source>
        <dbReference type="ARBA" id="ARBA00023027"/>
    </source>
</evidence>
<reference evidence="15 16" key="1">
    <citation type="submission" date="2017-03" db="EMBL/GenBank/DDBJ databases">
        <authorList>
            <person name="Afonso C.L."/>
            <person name="Miller P.J."/>
            <person name="Scott M.A."/>
            <person name="Spackman E."/>
            <person name="Goraichik I."/>
            <person name="Dimitrov K.M."/>
            <person name="Suarez D.L."/>
            <person name="Swayne D.E."/>
        </authorList>
    </citation>
    <scope>NUCLEOTIDE SEQUENCE [LARGE SCALE GENOMIC DNA]</scope>
    <source>
        <strain evidence="15 16">CECT 8110</strain>
    </source>
</reference>
<evidence type="ECO:0000256" key="2">
    <source>
        <dbReference type="ARBA" id="ARBA00005005"/>
    </source>
</evidence>
<keyword evidence="16" id="KW-1185">Reference proteome</keyword>
<evidence type="ECO:0000313" key="15">
    <source>
        <dbReference type="EMBL" id="SLN12741.1"/>
    </source>
</evidence>
<dbReference type="FunFam" id="1.10.1040.50:FF:000006">
    <property type="entry name" value="Peroxisomal bifunctional enzyme"/>
    <property type="match status" value="1"/>
</dbReference>
<dbReference type="InterPro" id="IPR006176">
    <property type="entry name" value="3-OHacyl-CoA_DH_NAD-bd"/>
</dbReference>
<proteinExistence type="predicted"/>
<keyword evidence="11" id="KW-0511">Multifunctional enzyme</keyword>
<evidence type="ECO:0000256" key="5">
    <source>
        <dbReference type="ARBA" id="ARBA00023002"/>
    </source>
</evidence>
<keyword evidence="3" id="KW-0276">Fatty acid metabolism</keyword>
<dbReference type="GO" id="GO:0006635">
    <property type="term" value="P:fatty acid beta-oxidation"/>
    <property type="evidence" value="ECO:0007669"/>
    <property type="project" value="UniProtKB-UniPathway"/>
</dbReference>
<dbReference type="GO" id="GO:0004300">
    <property type="term" value="F:enoyl-CoA hydratase activity"/>
    <property type="evidence" value="ECO:0007669"/>
    <property type="project" value="UniProtKB-ARBA"/>
</dbReference>
<dbReference type="SUPFAM" id="SSF51735">
    <property type="entry name" value="NAD(P)-binding Rossmann-fold domains"/>
    <property type="match status" value="1"/>
</dbReference>
<keyword evidence="10" id="KW-0456">Lyase</keyword>
<evidence type="ECO:0000259" key="13">
    <source>
        <dbReference type="Pfam" id="PF00725"/>
    </source>
</evidence>
<evidence type="ECO:0000259" key="14">
    <source>
        <dbReference type="Pfam" id="PF02737"/>
    </source>
</evidence>
<dbReference type="Gene3D" id="3.40.50.720">
    <property type="entry name" value="NAD(P)-binding Rossmann-like Domain"/>
    <property type="match status" value="1"/>
</dbReference>
<keyword evidence="6" id="KW-0520">NAD</keyword>
<evidence type="ECO:0000313" key="16">
    <source>
        <dbReference type="Proteomes" id="UP000193207"/>
    </source>
</evidence>
<dbReference type="GO" id="GO:0003857">
    <property type="term" value="F:(3S)-3-hydroxyacyl-CoA dehydrogenase (NAD+) activity"/>
    <property type="evidence" value="ECO:0007669"/>
    <property type="project" value="UniProtKB-EC"/>
</dbReference>
<feature type="domain" description="3-hydroxyacyl-CoA dehydrogenase NAD binding" evidence="14">
    <location>
        <begin position="292"/>
        <end position="468"/>
    </location>
</feature>
<keyword evidence="5" id="KW-0560">Oxidoreductase</keyword>
<dbReference type="OrthoDB" id="9771883at2"/>
<evidence type="ECO:0000256" key="1">
    <source>
        <dbReference type="ARBA" id="ARBA00004275"/>
    </source>
</evidence>
<dbReference type="InterPro" id="IPR008927">
    <property type="entry name" value="6-PGluconate_DH-like_C_sf"/>
</dbReference>
<dbReference type="Gene3D" id="1.10.1040.50">
    <property type="match status" value="1"/>
</dbReference>
<dbReference type="InterPro" id="IPR029045">
    <property type="entry name" value="ClpP/crotonase-like_dom_sf"/>
</dbReference>
<sequence>MTDLIERFTRGPLGIIRMTRQPVNALGHALRCAISEAHRDFDADPAIAAIVLTGSGRFFSAGADITEFDSGRKPPYLTDLIDQLEQGGTPVVALINGIAFGGGLELSLGCDDIYLLPKAKLALPEIKLGIIPGAGGTQKLPRVIGGPEALAFILKGDPINADKACALGLARAIAPDEDAALDLIARAAEDGLPRRDMHTLTVPGAVSDLDEVAAPFLRRARGAPAPAKALEGVRMAYTTPLDEGLAWERETFTALNASPESRAMRHVFFAERQAAKIADIPADTTKRPVETAGVIGAGTMGAGIAMCFADAGIPVTIVEQDRERLDAGLANIRRSYEAMRDKGRLAPETAEARLASITGSVAMRDLGAADVVVEAVFEAMDVKREVFAQLDAICKPGAILATNTSTLDVNEIAAATGRPEDVIGLHFFSPAHIMKLLEVVRAEKTAKDVVATAMDLGRRLGKIAVLVGVCNGFAGNRMFINFNREAQILIEEGALPWQIDKVLTDWGLAMGPLSVMDLAGLDVGYRIRKARGAQTPYPFTTADRLAEAGRLGQKTGAGWYRYPEGARRGEPDPEVEALIEQVSREKGITRRPVSDDEILHRCLWQLVNTGYQILEEGIAQRASDLDVIFVNGYGFPRSRGGPMFHAQEVGLDRVAADVSRYHDAHGAHWAPSAMLLREAGKAPPA</sequence>
<dbReference type="SUPFAM" id="SSF52096">
    <property type="entry name" value="ClpP/crotonase"/>
    <property type="match status" value="1"/>
</dbReference>
<dbReference type="Pfam" id="PF02737">
    <property type="entry name" value="3HCDH_N"/>
    <property type="match status" value="1"/>
</dbReference>
<dbReference type="RefSeq" id="WP_085815932.1">
    <property type="nucleotide sequence ID" value="NZ_FWFU01000001.1"/>
</dbReference>
<comment type="subcellular location">
    <subcellularLocation>
        <location evidence="1">Peroxisome</location>
    </subcellularLocation>
</comment>
<evidence type="ECO:0000256" key="4">
    <source>
        <dbReference type="ARBA" id="ARBA00022963"/>
    </source>
</evidence>
<dbReference type="PANTHER" id="PTHR23309">
    <property type="entry name" value="3-HYDROXYACYL-COA DEHYROGENASE"/>
    <property type="match status" value="1"/>
</dbReference>
<gene>
    <name evidence="15" type="primary">fadB</name>
    <name evidence="15" type="ORF">ROH8110_00200</name>
</gene>
<dbReference type="SUPFAM" id="SSF48179">
    <property type="entry name" value="6-phosphogluconate dehydrogenase C-terminal domain-like"/>
    <property type="match status" value="2"/>
</dbReference>
<evidence type="ECO:0000256" key="11">
    <source>
        <dbReference type="ARBA" id="ARBA00023268"/>
    </source>
</evidence>
<name>A0A1X6Y817_9RHOB</name>
<dbReference type="AlphaFoldDB" id="A0A1X6Y817"/>
<dbReference type="Pfam" id="PF00378">
    <property type="entry name" value="ECH_1"/>
    <property type="match status" value="1"/>
</dbReference>
<protein>
    <submittedName>
        <fullName evidence="15">Fatty acid oxidation complex subunit alpha</fullName>
    </submittedName>
</protein>
<evidence type="ECO:0000256" key="8">
    <source>
        <dbReference type="ARBA" id="ARBA00023140"/>
    </source>
</evidence>
<evidence type="ECO:0000256" key="12">
    <source>
        <dbReference type="ARBA" id="ARBA00049556"/>
    </source>
</evidence>
<evidence type="ECO:0000256" key="3">
    <source>
        <dbReference type="ARBA" id="ARBA00022832"/>
    </source>
</evidence>
<comment type="pathway">
    <text evidence="2">Lipid metabolism; fatty acid beta-oxidation.</text>
</comment>
<dbReference type="Proteomes" id="UP000193207">
    <property type="component" value="Unassembled WGS sequence"/>
</dbReference>
<dbReference type="FunFam" id="3.40.50.720:FF:000009">
    <property type="entry name" value="Fatty oxidation complex, alpha subunit"/>
    <property type="match status" value="1"/>
</dbReference>
<dbReference type="InterPro" id="IPR001753">
    <property type="entry name" value="Enoyl-CoA_hydra/iso"/>
</dbReference>
<accession>A0A1X6Y817</accession>
<evidence type="ECO:0000256" key="9">
    <source>
        <dbReference type="ARBA" id="ARBA00023235"/>
    </source>
</evidence>
<dbReference type="UniPathway" id="UPA00659"/>
<evidence type="ECO:0000256" key="7">
    <source>
        <dbReference type="ARBA" id="ARBA00023098"/>
    </source>
</evidence>
<dbReference type="InterPro" id="IPR036291">
    <property type="entry name" value="NAD(P)-bd_dom_sf"/>
</dbReference>
<dbReference type="PANTHER" id="PTHR23309:SF51">
    <property type="entry name" value="3-HYDROXYACYL-COA DEHYDROGENASE-RELATED"/>
    <property type="match status" value="1"/>
</dbReference>
<keyword evidence="8" id="KW-0576">Peroxisome</keyword>
<dbReference type="EMBL" id="FWFU01000001">
    <property type="protein sequence ID" value="SLN12741.1"/>
    <property type="molecule type" value="Genomic_DNA"/>
</dbReference>
<feature type="domain" description="3-hydroxyacyl-CoA dehydrogenase C-terminal" evidence="13">
    <location>
        <begin position="472"/>
        <end position="562"/>
    </location>
</feature>
<dbReference type="CDD" id="cd06558">
    <property type="entry name" value="crotonase-like"/>
    <property type="match status" value="1"/>
</dbReference>
<evidence type="ECO:0000256" key="10">
    <source>
        <dbReference type="ARBA" id="ARBA00023239"/>
    </source>
</evidence>
<keyword evidence="7" id="KW-0443">Lipid metabolism</keyword>
<dbReference type="Pfam" id="PF00725">
    <property type="entry name" value="3HCDH"/>
    <property type="match status" value="1"/>
</dbReference>
<dbReference type="GO" id="GO:0070403">
    <property type="term" value="F:NAD+ binding"/>
    <property type="evidence" value="ECO:0007669"/>
    <property type="project" value="InterPro"/>
</dbReference>
<keyword evidence="9" id="KW-0413">Isomerase</keyword>
<dbReference type="Gene3D" id="3.90.226.10">
    <property type="entry name" value="2-enoyl-CoA Hydratase, Chain A, domain 1"/>
    <property type="match status" value="1"/>
</dbReference>
<dbReference type="GO" id="GO:0016853">
    <property type="term" value="F:isomerase activity"/>
    <property type="evidence" value="ECO:0007669"/>
    <property type="project" value="UniProtKB-KW"/>
</dbReference>
<organism evidence="15 16">
    <name type="scientific">Roseovarius halotolerans</name>
    <dbReference type="NCBI Taxonomy" id="505353"/>
    <lineage>
        <taxon>Bacteria</taxon>
        <taxon>Pseudomonadati</taxon>
        <taxon>Pseudomonadota</taxon>
        <taxon>Alphaproteobacteria</taxon>
        <taxon>Rhodobacterales</taxon>
        <taxon>Roseobacteraceae</taxon>
        <taxon>Roseovarius</taxon>
    </lineage>
</organism>
<keyword evidence="4" id="KW-0442">Lipid degradation</keyword>
<comment type="catalytic activity">
    <reaction evidence="12">
        <text>a (3S)-3-hydroxyacyl-CoA + NAD(+) = a 3-oxoacyl-CoA + NADH + H(+)</text>
        <dbReference type="Rhea" id="RHEA:22432"/>
        <dbReference type="ChEBI" id="CHEBI:15378"/>
        <dbReference type="ChEBI" id="CHEBI:57318"/>
        <dbReference type="ChEBI" id="CHEBI:57540"/>
        <dbReference type="ChEBI" id="CHEBI:57945"/>
        <dbReference type="ChEBI" id="CHEBI:90726"/>
        <dbReference type="EC" id="1.1.1.35"/>
    </reaction>
</comment>